<name>A0A7R9B1G7_TIMSH</name>
<evidence type="ECO:0000256" key="1">
    <source>
        <dbReference type="SAM" id="MobiDB-lite"/>
    </source>
</evidence>
<organism evidence="2">
    <name type="scientific">Timema shepardi</name>
    <name type="common">Walking stick</name>
    <dbReference type="NCBI Taxonomy" id="629360"/>
    <lineage>
        <taxon>Eukaryota</taxon>
        <taxon>Metazoa</taxon>
        <taxon>Ecdysozoa</taxon>
        <taxon>Arthropoda</taxon>
        <taxon>Hexapoda</taxon>
        <taxon>Insecta</taxon>
        <taxon>Pterygota</taxon>
        <taxon>Neoptera</taxon>
        <taxon>Polyneoptera</taxon>
        <taxon>Phasmatodea</taxon>
        <taxon>Timematodea</taxon>
        <taxon>Timematoidea</taxon>
        <taxon>Timematidae</taxon>
        <taxon>Timema</taxon>
    </lineage>
</organism>
<accession>A0A7R9B1G7</accession>
<dbReference type="EMBL" id="OC003500">
    <property type="protein sequence ID" value="CAD7263368.1"/>
    <property type="molecule type" value="Genomic_DNA"/>
</dbReference>
<evidence type="ECO:0000313" key="2">
    <source>
        <dbReference type="EMBL" id="CAD7263368.1"/>
    </source>
</evidence>
<proteinExistence type="predicted"/>
<sequence length="515" mass="58012">MTGFVCGLECRALFNGSVPMTVIPLHIREKITVTTSGPQIVLPHPSIKYTSLESVAHVHYTVKTRTLVLTLSAPLFDCLLSHLSGLALHSAHWNVPHPLAMRGGPSLGPLDLSPRLHRWGPLDLSPRLHSRGPLDLSPRLHSRGPLDLSPRLHGRGPLDLSTRLHGRVHPTEIRTSISLPSAVELNTTIVLADYATEAGSEPAFAWRESEKPPPVHPTEIRTSISPSSAVELYTTSALANYTTEAGLKLRLFTRGENNVRGQGCLLTRLHTQRPRNGALLRERRKRMWTRDWPEIPNNGHGMLKMIHSEVRYSSPMTSLVLTDTSQLTSDSQHLDVDNIDQQKQPTWKSSNFKFWMERLVLQKLVNYSSPMASLVLTDSSQLTSDSQHLESSQEEEDFWEKSSSDDLNFDDEDMLHTIDQGDFALVKFKTKSSFCYFVSRVVKKESNDDYYVTFLRRSEPGIGLYSFVYPEKEDTSNVLREDLIKLPPPVSSGGTERVALKVNFDFDFSRYQPVR</sequence>
<feature type="region of interest" description="Disordered" evidence="1">
    <location>
        <begin position="130"/>
        <end position="153"/>
    </location>
</feature>
<protein>
    <submittedName>
        <fullName evidence="2">Uncharacterized protein</fullName>
    </submittedName>
</protein>
<feature type="region of interest" description="Disordered" evidence="1">
    <location>
        <begin position="385"/>
        <end position="404"/>
    </location>
</feature>
<gene>
    <name evidence="2" type="ORF">TSIB3V08_LOCUS7447</name>
</gene>
<dbReference type="AlphaFoldDB" id="A0A7R9B1G7"/>
<reference evidence="2" key="1">
    <citation type="submission" date="2020-11" db="EMBL/GenBank/DDBJ databases">
        <authorList>
            <person name="Tran Van P."/>
        </authorList>
    </citation>
    <scope>NUCLEOTIDE SEQUENCE</scope>
</reference>